<accession>A0A7I7S4B9</accession>
<dbReference type="Proteomes" id="UP000467428">
    <property type="component" value="Chromosome"/>
</dbReference>
<evidence type="ECO:0000313" key="3">
    <source>
        <dbReference type="Proteomes" id="UP000467428"/>
    </source>
</evidence>
<dbReference type="Gene3D" id="3.40.50.10320">
    <property type="entry name" value="LmbE-like"/>
    <property type="match status" value="1"/>
</dbReference>
<dbReference type="RefSeq" id="WP_163922917.1">
    <property type="nucleotide sequence ID" value="NZ_AP022593.1"/>
</dbReference>
<dbReference type="EMBL" id="AP022593">
    <property type="protein sequence ID" value="BBY51764.1"/>
    <property type="molecule type" value="Genomic_DNA"/>
</dbReference>
<dbReference type="GO" id="GO:0016811">
    <property type="term" value="F:hydrolase activity, acting on carbon-nitrogen (but not peptide) bonds, in linear amides"/>
    <property type="evidence" value="ECO:0007669"/>
    <property type="project" value="TreeGrafter"/>
</dbReference>
<reference evidence="2 3" key="1">
    <citation type="journal article" date="2019" name="Emerg. Microbes Infect.">
        <title>Comprehensive subspecies identification of 175 nontuberculous mycobacteria species based on 7547 genomic profiles.</title>
        <authorList>
            <person name="Matsumoto Y."/>
            <person name="Kinjo T."/>
            <person name="Motooka D."/>
            <person name="Nabeya D."/>
            <person name="Jung N."/>
            <person name="Uechi K."/>
            <person name="Horii T."/>
            <person name="Iida T."/>
            <person name="Fujita J."/>
            <person name="Nakamura S."/>
        </authorList>
    </citation>
    <scope>NUCLEOTIDE SEQUENCE [LARGE SCALE GENOMIC DNA]</scope>
    <source>
        <strain evidence="2 3">JCM 18538</strain>
    </source>
</reference>
<keyword evidence="3" id="KW-1185">Reference proteome</keyword>
<keyword evidence="1" id="KW-0862">Zinc</keyword>
<dbReference type="SUPFAM" id="SSF102588">
    <property type="entry name" value="LmbE-like"/>
    <property type="match status" value="1"/>
</dbReference>
<dbReference type="KEGG" id="marz:MARA_52320"/>
<dbReference type="GO" id="GO:0016137">
    <property type="term" value="P:glycoside metabolic process"/>
    <property type="evidence" value="ECO:0007669"/>
    <property type="project" value="UniProtKB-ARBA"/>
</dbReference>
<evidence type="ECO:0000256" key="1">
    <source>
        <dbReference type="ARBA" id="ARBA00022833"/>
    </source>
</evidence>
<dbReference type="InterPro" id="IPR003737">
    <property type="entry name" value="GlcNAc_PI_deacetylase-related"/>
</dbReference>
<name>A0A7I7S4B9_9MYCO</name>
<dbReference type="PANTHER" id="PTHR12993">
    <property type="entry name" value="N-ACETYLGLUCOSAMINYL-PHOSPHATIDYLINOSITOL DE-N-ACETYLASE-RELATED"/>
    <property type="match status" value="1"/>
</dbReference>
<gene>
    <name evidence="2" type="ORF">MARA_52320</name>
</gene>
<protein>
    <submittedName>
        <fullName evidence="2">PIG-L family deacetylase</fullName>
    </submittedName>
</protein>
<dbReference type="Pfam" id="PF02585">
    <property type="entry name" value="PIG-L"/>
    <property type="match status" value="1"/>
</dbReference>
<proteinExistence type="predicted"/>
<organism evidence="2 3">
    <name type="scientific">Mycolicibacterium arabiense</name>
    <dbReference type="NCBI Taxonomy" id="1286181"/>
    <lineage>
        <taxon>Bacteria</taxon>
        <taxon>Bacillati</taxon>
        <taxon>Actinomycetota</taxon>
        <taxon>Actinomycetes</taxon>
        <taxon>Mycobacteriales</taxon>
        <taxon>Mycobacteriaceae</taxon>
        <taxon>Mycolicibacterium</taxon>
    </lineage>
</organism>
<dbReference type="PANTHER" id="PTHR12993:SF11">
    <property type="entry name" value="N-ACETYLGLUCOSAMINYL-PHOSPHATIDYLINOSITOL DE-N-ACETYLASE"/>
    <property type="match status" value="1"/>
</dbReference>
<dbReference type="AlphaFoldDB" id="A0A7I7S4B9"/>
<sequence>MNVDEGNCSRFAACPIADGGTSSAAWLDWLAGHPALDFSTCSSLTVVAAHPDDETYGFGGAAAALRARGVEVRWVSVTDGGGAFPDWSPARRTALEATRRGEVRRAAHALGIDDVIELGLPDGELESHEGALSESLVDLLTDRPPGSWCAATWRGDGHPDHEAVGRAAAAACDRTSVRLLEYPIWMWHWAQPGDVAVPWSRMQRVAVDASARAGKVAAAGQFHSQTTKPVDGEAILPPHVVNRLMTVGEVVFV</sequence>
<evidence type="ECO:0000313" key="2">
    <source>
        <dbReference type="EMBL" id="BBY51764.1"/>
    </source>
</evidence>
<dbReference type="InterPro" id="IPR024078">
    <property type="entry name" value="LmbE-like_dom_sf"/>
</dbReference>
<geneLocation type="plasmid" evidence="3">
    <name>pjcm18538 dna</name>
</geneLocation>